<dbReference type="GO" id="GO:0005886">
    <property type="term" value="C:plasma membrane"/>
    <property type="evidence" value="ECO:0007669"/>
    <property type="project" value="UniProtKB-SubCell"/>
</dbReference>
<organism evidence="9 10">
    <name type="scientific">Boudabousia marimammalium</name>
    <dbReference type="NCBI Taxonomy" id="156892"/>
    <lineage>
        <taxon>Bacteria</taxon>
        <taxon>Bacillati</taxon>
        <taxon>Actinomycetota</taxon>
        <taxon>Actinomycetes</taxon>
        <taxon>Actinomycetales</taxon>
        <taxon>Actinomycetaceae</taxon>
        <taxon>Boudabousia</taxon>
    </lineage>
</organism>
<accession>A0A1Q5PS75</accession>
<dbReference type="OrthoDB" id="4847440at2"/>
<sequence length="980" mass="106173">MKLAWKMAWRDARRHLTRTILATLLIAVPISAGTAKVAVQLASPSIETVSLKDVPAGAQARILAQPYPEGITVKQPYHGQMGIQNYMDKMAASAEQIAPHLNAKNQLWQFWLSPNVLAKNDRHIAILKITEAQPEIMPLIAELPADAAAQLQAALAVAPSSSDPVPHAVLNQSAANYLHAHIGDQLALSGAPAKFDGGQEGAFHEKHFTYQVAGIVPDENSHSLPKIWAAPGWVKDTLTGVHGVFGNYVVTGTEPVTWPQIKEINRVGAIVFSRDVILNPPPESERYPVEIDAESLSRSLVDLAVTVAIVGLLALFLLTPAFTVSAEQAARSLAMIAVAGGTGRQLRRIITRQGSLVGLLGGVLGALGGLILGVTGLGLMTWQKYWAEGLEDFSFDPLSWAGNFTWWLLPVAVLAGLLCGWISSLLPAIWVNRNNLLETLTGYVANAHTRPRYRFLPPLLLLAGVGAWASLLIYTRKEVEIRASSGMLSTLYLLSGVGTVLVVLGLVSALPHLFHLLSSRTRGSRVGLAWRLAARDATIHRRRVIPVASATLMVVMLYVSTTTTLVTWDQWKDDVNDRLIAQGRILIAPKIPLEEDFNRELVDKTRQILEKELPIVAHADMYNAEEVAASAERLQHGGPQQVKQPSGSEIYPESYYSLGYRPGESCPPGLNTTLESRRDPTQPLTCTRRTVVSGAGIYGDLELPENPVLTGDAMRATGVPGAEEAAKVLDAGGVVVSNGYAYNPATGQAWVSVNRSRHDASGSLQSEVIANRAFPGAFVYNLLARTGFVPSPELAKELGYYDAHLYGQILVLDQSVGDSFTQAQLEEAWSELGDLQGVMSYLVPKMTAAPPWWMLHSLRIGLLGLLFATVWISLALSRTQMQADMATLSAVGAPPGFARRYATAQAGLLLLVSTVLGAVAGFALSWARFRLQMNYDDGVYRVVIPWADLLVLAVPAPLLMLSLIWLTSRVRLPLSVRSRD</sequence>
<feature type="transmembrane region" description="Helical" evidence="7">
    <location>
        <begin position="544"/>
        <end position="568"/>
    </location>
</feature>
<name>A0A1Q5PS75_9ACTO</name>
<dbReference type="AlphaFoldDB" id="A0A1Q5PS75"/>
<keyword evidence="10" id="KW-1185">Reference proteome</keyword>
<feature type="transmembrane region" description="Helical" evidence="7">
    <location>
        <begin position="404"/>
        <end position="432"/>
    </location>
</feature>
<evidence type="ECO:0000256" key="3">
    <source>
        <dbReference type="ARBA" id="ARBA00022692"/>
    </source>
</evidence>
<dbReference type="EMBL" id="MPDM01000001">
    <property type="protein sequence ID" value="OKL50427.1"/>
    <property type="molecule type" value="Genomic_DNA"/>
</dbReference>
<keyword evidence="5 7" id="KW-0472">Membrane</keyword>
<dbReference type="Pfam" id="PF02687">
    <property type="entry name" value="FtsX"/>
    <property type="match status" value="2"/>
</dbReference>
<keyword evidence="4 7" id="KW-1133">Transmembrane helix</keyword>
<feature type="domain" description="ABC3 transporter permease C-terminal" evidence="8">
    <location>
        <begin position="862"/>
        <end position="969"/>
    </location>
</feature>
<gene>
    <name evidence="9" type="ORF">BM477_00150</name>
</gene>
<evidence type="ECO:0000256" key="5">
    <source>
        <dbReference type="ARBA" id="ARBA00023136"/>
    </source>
</evidence>
<dbReference type="Proteomes" id="UP000186465">
    <property type="component" value="Unassembled WGS sequence"/>
</dbReference>
<dbReference type="RefSeq" id="WP_075360668.1">
    <property type="nucleotide sequence ID" value="NZ_MPDM01000001.1"/>
</dbReference>
<feature type="transmembrane region" description="Helical" evidence="7">
    <location>
        <begin position="908"/>
        <end position="929"/>
    </location>
</feature>
<feature type="transmembrane region" description="Helical" evidence="7">
    <location>
        <begin position="356"/>
        <end position="382"/>
    </location>
</feature>
<comment type="similarity">
    <text evidence="6">Belongs to the ABC-4 integral membrane protein family.</text>
</comment>
<evidence type="ECO:0000256" key="6">
    <source>
        <dbReference type="ARBA" id="ARBA00038076"/>
    </source>
</evidence>
<evidence type="ECO:0000256" key="1">
    <source>
        <dbReference type="ARBA" id="ARBA00004651"/>
    </source>
</evidence>
<dbReference type="GO" id="GO:0022857">
    <property type="term" value="F:transmembrane transporter activity"/>
    <property type="evidence" value="ECO:0007669"/>
    <property type="project" value="TreeGrafter"/>
</dbReference>
<feature type="transmembrane region" description="Helical" evidence="7">
    <location>
        <begin position="303"/>
        <end position="326"/>
    </location>
</feature>
<dbReference type="InterPro" id="IPR003838">
    <property type="entry name" value="ABC3_permease_C"/>
</dbReference>
<feature type="transmembrane region" description="Helical" evidence="7">
    <location>
        <begin position="949"/>
        <end position="967"/>
    </location>
</feature>
<protein>
    <recommendedName>
        <fullName evidence="8">ABC3 transporter permease C-terminal domain-containing protein</fullName>
    </recommendedName>
</protein>
<feature type="transmembrane region" description="Helical" evidence="7">
    <location>
        <begin position="491"/>
        <end position="514"/>
    </location>
</feature>
<evidence type="ECO:0000256" key="2">
    <source>
        <dbReference type="ARBA" id="ARBA00022475"/>
    </source>
</evidence>
<feature type="domain" description="ABC3 transporter permease C-terminal" evidence="8">
    <location>
        <begin position="306"/>
        <end position="429"/>
    </location>
</feature>
<keyword evidence="3 7" id="KW-0812">Transmembrane</keyword>
<dbReference type="PANTHER" id="PTHR30572:SF4">
    <property type="entry name" value="ABC TRANSPORTER PERMEASE YTRF"/>
    <property type="match status" value="1"/>
</dbReference>
<feature type="transmembrane region" description="Helical" evidence="7">
    <location>
        <begin position="852"/>
        <end position="876"/>
    </location>
</feature>
<feature type="transmembrane region" description="Helical" evidence="7">
    <location>
        <begin position="453"/>
        <end position="471"/>
    </location>
</feature>
<evidence type="ECO:0000313" key="9">
    <source>
        <dbReference type="EMBL" id="OKL50427.1"/>
    </source>
</evidence>
<dbReference type="STRING" id="156892.BM477_00150"/>
<evidence type="ECO:0000256" key="4">
    <source>
        <dbReference type="ARBA" id="ARBA00022989"/>
    </source>
</evidence>
<dbReference type="InterPro" id="IPR050250">
    <property type="entry name" value="Macrolide_Exporter_MacB"/>
</dbReference>
<evidence type="ECO:0000313" key="10">
    <source>
        <dbReference type="Proteomes" id="UP000186465"/>
    </source>
</evidence>
<keyword evidence="2" id="KW-1003">Cell membrane</keyword>
<dbReference type="PANTHER" id="PTHR30572">
    <property type="entry name" value="MEMBRANE COMPONENT OF TRANSPORTER-RELATED"/>
    <property type="match status" value="1"/>
</dbReference>
<proteinExistence type="inferred from homology"/>
<reference evidence="10" key="1">
    <citation type="submission" date="2016-11" db="EMBL/GenBank/DDBJ databases">
        <title>Actinomyces gypaetusis sp. nov. isolated from Gypaetus barbatus in Qinghai Tibet Plateau China.</title>
        <authorList>
            <person name="Meng X."/>
        </authorList>
    </citation>
    <scope>NUCLEOTIDE SEQUENCE [LARGE SCALE GENOMIC DNA]</scope>
    <source>
        <strain evidence="10">DSM 15383</strain>
    </source>
</reference>
<comment type="caution">
    <text evidence="9">The sequence shown here is derived from an EMBL/GenBank/DDBJ whole genome shotgun (WGS) entry which is preliminary data.</text>
</comment>
<comment type="subcellular location">
    <subcellularLocation>
        <location evidence="1">Cell membrane</location>
        <topology evidence="1">Multi-pass membrane protein</topology>
    </subcellularLocation>
</comment>
<evidence type="ECO:0000256" key="7">
    <source>
        <dbReference type="SAM" id="Phobius"/>
    </source>
</evidence>
<evidence type="ECO:0000259" key="8">
    <source>
        <dbReference type="Pfam" id="PF02687"/>
    </source>
</evidence>